<feature type="compositionally biased region" description="Acidic residues" evidence="12">
    <location>
        <begin position="177"/>
        <end position="195"/>
    </location>
</feature>
<dbReference type="InterPro" id="IPR012337">
    <property type="entry name" value="RNaseH-like_sf"/>
</dbReference>
<evidence type="ECO:0000256" key="1">
    <source>
        <dbReference type="ARBA" id="ARBA00004123"/>
    </source>
</evidence>
<dbReference type="GO" id="GO:0034728">
    <property type="term" value="P:nucleosome organization"/>
    <property type="evidence" value="ECO:0007669"/>
    <property type="project" value="TreeGrafter"/>
</dbReference>
<feature type="compositionally biased region" description="Acidic residues" evidence="12">
    <location>
        <begin position="92"/>
        <end position="107"/>
    </location>
</feature>
<dbReference type="GO" id="GO:0003677">
    <property type="term" value="F:DNA binding"/>
    <property type="evidence" value="ECO:0007669"/>
    <property type="project" value="InterPro"/>
</dbReference>
<dbReference type="CDD" id="cd09928">
    <property type="entry name" value="SH2_Cterm_SPT6_like"/>
    <property type="match status" value="1"/>
</dbReference>
<dbReference type="InterPro" id="IPR035420">
    <property type="entry name" value="Spt6_SH2"/>
</dbReference>
<dbReference type="Proteomes" id="UP001347796">
    <property type="component" value="Unassembled WGS sequence"/>
</dbReference>
<gene>
    <name evidence="15" type="ORF">SNE40_003644</name>
</gene>
<evidence type="ECO:0000256" key="7">
    <source>
        <dbReference type="ARBA" id="ARBA00023186"/>
    </source>
</evidence>
<comment type="caution">
    <text evidence="15">The sequence shown here is derived from an EMBL/GenBank/DDBJ whole genome shotgun (WGS) entry which is preliminary data.</text>
</comment>
<feature type="compositionally biased region" description="Acidic residues" evidence="12">
    <location>
        <begin position="1"/>
        <end position="11"/>
    </location>
</feature>
<dbReference type="SUPFAM" id="SSF50249">
    <property type="entry name" value="Nucleic acid-binding proteins"/>
    <property type="match status" value="1"/>
</dbReference>
<feature type="compositionally biased region" description="Low complexity" evidence="12">
    <location>
        <begin position="1635"/>
        <end position="1662"/>
    </location>
</feature>
<dbReference type="InterPro" id="IPR036860">
    <property type="entry name" value="SH2_dom_sf"/>
</dbReference>
<evidence type="ECO:0000256" key="8">
    <source>
        <dbReference type="ARBA" id="ARBA00023242"/>
    </source>
</evidence>
<dbReference type="FunFam" id="1.10.10.650:FF:000002">
    <property type="entry name" value="Transcription elongation factor spt6"/>
    <property type="match status" value="1"/>
</dbReference>
<dbReference type="InterPro" id="IPR023319">
    <property type="entry name" value="Tex-like_HTH_dom_sf"/>
</dbReference>
<feature type="domain" description="SH2" evidence="13">
    <location>
        <begin position="1319"/>
        <end position="1429"/>
    </location>
</feature>
<dbReference type="Pfam" id="PF14632">
    <property type="entry name" value="SPT6_acidic"/>
    <property type="match status" value="1"/>
</dbReference>
<feature type="region of interest" description="Disordered" evidence="12">
    <location>
        <begin position="487"/>
        <end position="515"/>
    </location>
</feature>
<proteinExistence type="inferred from homology"/>
<dbReference type="InterPro" id="IPR028088">
    <property type="entry name" value="Spt6_HTH_DNA-bd_dom"/>
</dbReference>
<evidence type="ECO:0000259" key="14">
    <source>
        <dbReference type="PROSITE" id="PS50126"/>
    </source>
</evidence>
<dbReference type="SUPFAM" id="SSF158832">
    <property type="entry name" value="Tex N-terminal region-like"/>
    <property type="match status" value="1"/>
</dbReference>
<dbReference type="GO" id="GO:0031491">
    <property type="term" value="F:nucleosome binding"/>
    <property type="evidence" value="ECO:0007669"/>
    <property type="project" value="TreeGrafter"/>
</dbReference>
<dbReference type="CDD" id="cd09918">
    <property type="entry name" value="SH2_Nterm_SPT6_like"/>
    <property type="match status" value="1"/>
</dbReference>
<feature type="domain" description="S1 motif" evidence="14">
    <location>
        <begin position="1221"/>
        <end position="1276"/>
    </location>
</feature>
<dbReference type="FunFam" id="2.40.50.140:FF:000494">
    <property type="entry name" value="Suppressor of Ty 6 homolog"/>
    <property type="match status" value="1"/>
</dbReference>
<dbReference type="InterPro" id="IPR042066">
    <property type="entry name" value="Spt6_death-like"/>
</dbReference>
<keyword evidence="7" id="KW-0143">Chaperone</keyword>
<evidence type="ECO:0000259" key="13">
    <source>
        <dbReference type="PROSITE" id="PS50001"/>
    </source>
</evidence>
<evidence type="ECO:0000313" key="15">
    <source>
        <dbReference type="EMBL" id="KAK6192106.1"/>
    </source>
</evidence>
<dbReference type="Gene3D" id="1.10.150.850">
    <property type="entry name" value="Spt6, helix-hairpin-helix domain"/>
    <property type="match status" value="1"/>
</dbReference>
<dbReference type="InterPro" id="IPR035018">
    <property type="entry name" value="Spt6_SH2_C"/>
</dbReference>
<evidence type="ECO:0000256" key="10">
    <source>
        <dbReference type="PIRNR" id="PIRNR036947"/>
    </source>
</evidence>
<dbReference type="FunFam" id="3.30.505.10:FF:000030">
    <property type="entry name" value="Transcription elongation factor spt6"/>
    <property type="match status" value="1"/>
</dbReference>
<dbReference type="InterPro" id="IPR055179">
    <property type="entry name" value="Tex-like_central_region"/>
</dbReference>
<dbReference type="PROSITE" id="PS50126">
    <property type="entry name" value="S1"/>
    <property type="match status" value="1"/>
</dbReference>
<dbReference type="CDD" id="cd00164">
    <property type="entry name" value="S1_like"/>
    <property type="match status" value="1"/>
</dbReference>
<evidence type="ECO:0000256" key="4">
    <source>
        <dbReference type="ARBA" id="ARBA00022553"/>
    </source>
</evidence>
<feature type="compositionally biased region" description="Acidic residues" evidence="12">
    <location>
        <begin position="150"/>
        <end position="161"/>
    </location>
</feature>
<dbReference type="SUPFAM" id="SSF55550">
    <property type="entry name" value="SH2 domain"/>
    <property type="match status" value="1"/>
</dbReference>
<dbReference type="Gene3D" id="2.40.50.140">
    <property type="entry name" value="Nucleic acid-binding proteins"/>
    <property type="match status" value="1"/>
</dbReference>
<evidence type="ECO:0000256" key="12">
    <source>
        <dbReference type="SAM" id="MobiDB-lite"/>
    </source>
</evidence>
<dbReference type="FunFam" id="1.10.150.850:FF:000004">
    <property type="entry name" value="Transcription elongation factor SPT6"/>
    <property type="match status" value="1"/>
</dbReference>
<feature type="compositionally biased region" description="Acidic residues" evidence="12">
    <location>
        <begin position="42"/>
        <end position="82"/>
    </location>
</feature>
<dbReference type="GO" id="GO:0060429">
    <property type="term" value="P:epithelium development"/>
    <property type="evidence" value="ECO:0007669"/>
    <property type="project" value="UniProtKB-ARBA"/>
</dbReference>
<dbReference type="InterPro" id="IPR003029">
    <property type="entry name" value="S1_domain"/>
</dbReference>
<name>A0AAN8K897_PATCE</name>
<dbReference type="Pfam" id="PF14641">
    <property type="entry name" value="HTH_44"/>
    <property type="match status" value="1"/>
</dbReference>
<reference evidence="15 16" key="1">
    <citation type="submission" date="2024-01" db="EMBL/GenBank/DDBJ databases">
        <title>The genome of the rayed Mediterranean limpet Patella caerulea (Linnaeus, 1758).</title>
        <authorList>
            <person name="Anh-Thu Weber A."/>
            <person name="Halstead-Nussloch G."/>
        </authorList>
    </citation>
    <scope>NUCLEOTIDE SEQUENCE [LARGE SCALE GENOMIC DNA]</scope>
    <source>
        <strain evidence="15">AATW-2023a</strain>
        <tissue evidence="15">Whole specimen</tissue>
    </source>
</reference>
<sequence>MSDFLENEAEESERSSSEEDDEVVGTKKSKSVVKKKSKGRIDDDDDDDDEEEIDEALIEEEMKDFINEDVEEDEEEGSEDGGDEGKRKHEDSDIDDQLEDDDYDLLEENLGIKVKRKQKRKRIRVMSEDEDSDKEGDETGTDGKQTIEDQLFEGLEEEGDDDARSVAPAREAPDTNDFGDLDEEEESDIDDFIVDDEGRPISKGKKKKHIIHSDRALQEAQDIFGVDFDIEEFAEYDEEEEEDMDEEYEDEELDVDGVARPRAKKSGRARRTKKSIYDVFEPSELERGHFTDLDNEIKTADMPERFQLRQVPVLTAEEDELEEEAEWIYKQAFCTKSVSTQTLLEQEQGNQFNFDRRKGPEMVNKIRKAIDFMRNQRLEVPFIAFYRKEYVEPELNITDLWRVWNWDEKWTQLATRKKNLIRLFEKMQNFQFEQNSDIDKVLASSFRPLTEDDIEKVRKVQTIDELRDVYQHFLLYYGTEIPKMRNAEKKKQAERDGGEKTGEEDHQDTIKQATRKSGYSICQDAKLDEVARRFGLTPEQFGENLRDNYQRHDVEQCPVEPLDLSKDYICGQFPTEEDALMGARHMVAMQISHDPLVRKSVRQTFEERAKIKITPTRKGLKEIDEAHGCYPMKYIKNKPVKDLKDDQYLKLHMAEEEGLLKISIMIDDDGLTSSTYFEEVRQLYYRDEFSHLVQQWNTQRSEALKRALTKIVYPQIEKELRLKLLQESKEGILKACCRKLYSWLKVSPYQCDQQLYDDEDYSDSNGIRVMGIAYSMEMINNKDPSSFCALIDGDGEVTDYLRLTSLTVRRNSYRQQEREAKEKDMEKIKDFISNKKPHVICVTVESREATMIVEDLKKIIAELEQEEQLPPISVELMDNELAMVYENTSKAANDFREYPPVLRHAISIARRLQDPLIEFAQMCNPDDDIMCLKYHTLQNELNKDELKEALYLEFINRVNEVGVDVNRALAHPHTACLTQFICGLGPRKGSQLLKILKQNNSRLENRTQLVSLCHMGPKVFINCAGFIKIDTNSLGHSTDTFVDALDGSRVHPEAYEWARKMAVDALEYDDTSEDANPAGALEEILERPESLKELDLNAFAVELERQGYGDKRITLYDIRAELNHRYKDLRSPYRPPSVEERFNMITKETPETFYVGKLIMVRVTGIAHKKPQGDQLDQANPVRDDDTGLWSCPFCRQNDFAELSNVWSHFDAGNCPGAAMGVKCRLDNTVTGFIPTKMISDKKVTNPEERVQVGMTIHCRIIKIDIERFQVDLTSKSSDLADKDGQWKPQKDLYYDFDKEKEETEKEEDKKKQKARQTYIKRVIVHPSFHNISYSECEKLMANMDQGDVIIRPSSKGADHLTVTWKVTDGILQHIDVREEGKENAFSLGRSLVIGNEEFEDLDEIIARHVQPMAALARDIIGFRYYRDSEGGKRDILEKTLMVEKRKAPSRIPYFLSSSKQFPGKFLLSYMPRNKPRHEYISINPDGLKYRMTNFHSLNSVVRWFKEHFRDPIPGTPMSMRTPSRTPARTPARTPSNVRTPATGRTPGARTPMAAYTPSMNIQGVDPATIQRAAAGLSSNIYNTLAQVASATPQQVGSNRNFTSGFSAGNFNYQPAVTPMMTPMMTPSYHGNQISQQTPSQQAVTPAQQSQQPSQQQPFTPSYNPTPRSNAWPGMTTPRTPAQSQPTPSAQQRPLPGTSKAGTDWAKAAEMWAKRKPTTPRAQSSRVRGSPQSDGSSPRGDGTPLIDER</sequence>
<keyword evidence="8 10" id="KW-0539">Nucleus</keyword>
<evidence type="ECO:0000256" key="6">
    <source>
        <dbReference type="ARBA" id="ARBA00023163"/>
    </source>
</evidence>
<dbReference type="Gene3D" id="1.10.10.650">
    <property type="entry name" value="RuvA domain 2-like"/>
    <property type="match status" value="1"/>
</dbReference>
<dbReference type="Gene3D" id="1.10.3500.10">
    <property type="entry name" value="Tex N-terminal region-like"/>
    <property type="match status" value="1"/>
</dbReference>
<accession>A0AAN8K897</accession>
<dbReference type="InterPro" id="IPR028083">
    <property type="entry name" value="Spt6_acidic_N_dom"/>
</dbReference>
<keyword evidence="11" id="KW-0727">SH2 domain</keyword>
<dbReference type="Gene3D" id="3.30.420.140">
    <property type="entry name" value="YqgF/RNase H-like domain"/>
    <property type="match status" value="1"/>
</dbReference>
<dbReference type="InterPro" id="IPR028231">
    <property type="entry name" value="Spt6_YqgF"/>
</dbReference>
<dbReference type="FunFam" id="3.30.505.10:FF:000089">
    <property type="entry name" value="Transcription elongation factor spt6"/>
    <property type="match status" value="1"/>
</dbReference>
<comment type="similarity">
    <text evidence="2 10">Belongs to the SPT6 family.</text>
</comment>
<dbReference type="InterPro" id="IPR041692">
    <property type="entry name" value="HHH_9"/>
</dbReference>
<dbReference type="SUPFAM" id="SSF53098">
    <property type="entry name" value="Ribonuclease H-like"/>
    <property type="match status" value="1"/>
</dbReference>
<feature type="compositionally biased region" description="Basic and acidic residues" evidence="12">
    <location>
        <begin position="487"/>
        <end position="509"/>
    </location>
</feature>
<dbReference type="InterPro" id="IPR010994">
    <property type="entry name" value="RuvA_2-like"/>
</dbReference>
<dbReference type="SUPFAM" id="SSF47781">
    <property type="entry name" value="RuvA domain 2-like"/>
    <property type="match status" value="2"/>
</dbReference>
<dbReference type="Pfam" id="PF14635">
    <property type="entry name" value="HHH_7"/>
    <property type="match status" value="1"/>
</dbReference>
<feature type="compositionally biased region" description="Acidic residues" evidence="12">
    <location>
        <begin position="128"/>
        <end position="140"/>
    </location>
</feature>
<dbReference type="InterPro" id="IPR017072">
    <property type="entry name" value="TF_Spt6"/>
</dbReference>
<evidence type="ECO:0000256" key="11">
    <source>
        <dbReference type="PROSITE-ProRule" id="PRU00191"/>
    </source>
</evidence>
<keyword evidence="4" id="KW-0597">Phosphoprotein</keyword>
<feature type="region of interest" description="Disordered" evidence="12">
    <location>
        <begin position="1622"/>
        <end position="1749"/>
    </location>
</feature>
<dbReference type="GO" id="GO:0042393">
    <property type="term" value="F:histone binding"/>
    <property type="evidence" value="ECO:0007669"/>
    <property type="project" value="TreeGrafter"/>
</dbReference>
<dbReference type="FunFam" id="1.10.10.2740:FF:000001">
    <property type="entry name" value="Transcription elongation factor spt6"/>
    <property type="match status" value="1"/>
</dbReference>
<keyword evidence="16" id="KW-1185">Reference proteome</keyword>
<dbReference type="FunFam" id="3.30.420.140:FF:000004">
    <property type="entry name" value="Transcription elongation factor spt6"/>
    <property type="match status" value="1"/>
</dbReference>
<dbReference type="PROSITE" id="PS50001">
    <property type="entry name" value="SH2"/>
    <property type="match status" value="1"/>
</dbReference>
<feature type="compositionally biased region" description="Low complexity" evidence="12">
    <location>
        <begin position="1680"/>
        <end position="1694"/>
    </location>
</feature>
<dbReference type="InterPro" id="IPR006641">
    <property type="entry name" value="YqgF/RNaseH-like_dom"/>
</dbReference>
<evidence type="ECO:0000256" key="9">
    <source>
        <dbReference type="ARBA" id="ARBA00070625"/>
    </source>
</evidence>
<keyword evidence="5" id="KW-0175">Coiled coil</keyword>
<dbReference type="InterPro" id="IPR012340">
    <property type="entry name" value="NA-bd_OB-fold"/>
</dbReference>
<feature type="region of interest" description="Disordered" evidence="12">
    <location>
        <begin position="1"/>
        <end position="209"/>
    </location>
</feature>
<feature type="region of interest" description="Disordered" evidence="12">
    <location>
        <begin position="1515"/>
        <end position="1551"/>
    </location>
</feature>
<feature type="compositionally biased region" description="Basic residues" evidence="12">
    <location>
        <begin position="27"/>
        <end position="38"/>
    </location>
</feature>
<dbReference type="GO" id="GO:0140673">
    <property type="term" value="P:transcription elongation-coupled chromatin remodeling"/>
    <property type="evidence" value="ECO:0007669"/>
    <property type="project" value="InterPro"/>
</dbReference>
<evidence type="ECO:0000256" key="5">
    <source>
        <dbReference type="ARBA" id="ARBA00023054"/>
    </source>
</evidence>
<evidence type="ECO:0000313" key="16">
    <source>
        <dbReference type="Proteomes" id="UP001347796"/>
    </source>
</evidence>
<dbReference type="Pfam" id="PF14639">
    <property type="entry name" value="YqgF"/>
    <property type="match status" value="1"/>
</dbReference>
<dbReference type="InterPro" id="IPR035019">
    <property type="entry name" value="Spt6_SH2_N"/>
</dbReference>
<dbReference type="PANTHER" id="PTHR10145:SF6">
    <property type="entry name" value="TRANSCRIPTION ELONGATION FACTOR SPT6"/>
    <property type="match status" value="1"/>
</dbReference>
<feature type="compositionally biased region" description="Polar residues" evidence="12">
    <location>
        <begin position="1720"/>
        <end position="1736"/>
    </location>
</feature>
<feature type="compositionally biased region" description="Basic residues" evidence="12">
    <location>
        <begin position="113"/>
        <end position="124"/>
    </location>
</feature>
<comment type="subcellular location">
    <subcellularLocation>
        <location evidence="1 10">Nucleus</location>
    </subcellularLocation>
</comment>
<feature type="compositionally biased region" description="Polar residues" evidence="12">
    <location>
        <begin position="1519"/>
        <end position="1540"/>
    </location>
</feature>
<organism evidence="15 16">
    <name type="scientific">Patella caerulea</name>
    <name type="common">Rayed Mediterranean limpet</name>
    <dbReference type="NCBI Taxonomy" id="87958"/>
    <lineage>
        <taxon>Eukaryota</taxon>
        <taxon>Metazoa</taxon>
        <taxon>Spiralia</taxon>
        <taxon>Lophotrochozoa</taxon>
        <taxon>Mollusca</taxon>
        <taxon>Gastropoda</taxon>
        <taxon>Patellogastropoda</taxon>
        <taxon>Patelloidea</taxon>
        <taxon>Patellidae</taxon>
        <taxon>Patella</taxon>
    </lineage>
</organism>
<protein>
    <recommendedName>
        <fullName evidence="3">Transcription elongation factor SPT6</fullName>
    </recommendedName>
    <alternativeName>
        <fullName evidence="9">Transcription elongation factor spt6</fullName>
    </alternativeName>
</protein>
<dbReference type="SMART" id="SM00252">
    <property type="entry name" value="SH2"/>
    <property type="match status" value="1"/>
</dbReference>
<dbReference type="InterPro" id="IPR000980">
    <property type="entry name" value="SH2"/>
</dbReference>
<dbReference type="InterPro" id="IPR023323">
    <property type="entry name" value="Tex-like_dom_sf"/>
</dbReference>
<dbReference type="InterPro" id="IPR032706">
    <property type="entry name" value="Spt6_HHH"/>
</dbReference>
<dbReference type="PIRSF" id="PIRSF036947">
    <property type="entry name" value="Spt6"/>
    <property type="match status" value="1"/>
</dbReference>
<dbReference type="InterPro" id="IPR037027">
    <property type="entry name" value="YqgF/RNaseH-like_dom_sf"/>
</dbReference>
<dbReference type="FunFam" id="1.10.3500.10:FF:000006">
    <property type="entry name" value="Transcription elongation factor spt6"/>
    <property type="match status" value="1"/>
</dbReference>
<evidence type="ECO:0000256" key="3">
    <source>
        <dbReference type="ARBA" id="ARBA00020248"/>
    </source>
</evidence>
<keyword evidence="6 10" id="KW-0804">Transcription</keyword>
<dbReference type="Gene3D" id="1.10.10.2740">
    <property type="entry name" value="Spt6, Death-like domain"/>
    <property type="match status" value="1"/>
</dbReference>
<dbReference type="Gene3D" id="3.30.505.10">
    <property type="entry name" value="SH2 domain"/>
    <property type="match status" value="2"/>
</dbReference>
<comment type="function">
    <text evidence="10">Histone H3-H4 chaperone that plays a role in maintenance of chromatin structure during RNA polymerase II transcription elongation.</text>
</comment>
<dbReference type="GO" id="GO:0008023">
    <property type="term" value="C:transcription elongation factor complex"/>
    <property type="evidence" value="ECO:0007669"/>
    <property type="project" value="TreeGrafter"/>
</dbReference>
<dbReference type="Pfam" id="PF14633">
    <property type="entry name" value="SH2_2"/>
    <property type="match status" value="1"/>
</dbReference>
<dbReference type="Pfam" id="PF17674">
    <property type="entry name" value="HHH_9"/>
    <property type="match status" value="1"/>
</dbReference>
<dbReference type="EMBL" id="JAZGQO010000002">
    <property type="protein sequence ID" value="KAK6192106.1"/>
    <property type="molecule type" value="Genomic_DNA"/>
</dbReference>
<dbReference type="Pfam" id="PF22706">
    <property type="entry name" value="Tex_central_region"/>
    <property type="match status" value="1"/>
</dbReference>
<dbReference type="SMART" id="SM00732">
    <property type="entry name" value="YqgFc"/>
    <property type="match status" value="1"/>
</dbReference>
<evidence type="ECO:0000256" key="2">
    <source>
        <dbReference type="ARBA" id="ARBA00009253"/>
    </source>
</evidence>
<dbReference type="Pfam" id="PF00575">
    <property type="entry name" value="S1"/>
    <property type="match status" value="1"/>
</dbReference>
<dbReference type="PANTHER" id="PTHR10145">
    <property type="entry name" value="TRANSCRIPTION ELONGATION FACTOR SPT6"/>
    <property type="match status" value="1"/>
</dbReference>